<dbReference type="SMART" id="SM00220">
    <property type="entry name" value="S_TKc"/>
    <property type="match status" value="1"/>
</dbReference>
<dbReference type="Pfam" id="PF00069">
    <property type="entry name" value="Pkinase"/>
    <property type="match status" value="1"/>
</dbReference>
<gene>
    <name evidence="14" type="ORF">BSTOLATCC_MIC12799</name>
</gene>
<keyword evidence="15" id="KW-1185">Reference proteome</keyword>
<comment type="subunit">
    <text evidence="1">Monomer.</text>
</comment>
<dbReference type="GO" id="GO:0005524">
    <property type="term" value="F:ATP binding"/>
    <property type="evidence" value="ECO:0007669"/>
    <property type="project" value="UniProtKB-UniRule"/>
</dbReference>
<feature type="cross-link" description="Glycyl lysine isopeptide (Lys-Gly) (interchain with G-Cter in SUMO2)" evidence="9">
    <location>
        <position position="142"/>
    </location>
</feature>
<keyword evidence="3 11" id="KW-0808">Transferase</keyword>
<dbReference type="FunFam" id="1.10.510.10:FF:000571">
    <property type="entry name" value="Maternal embryonic leucine zipper kinase"/>
    <property type="match status" value="1"/>
</dbReference>
<accession>A0AAU9IMM4</accession>
<feature type="region of interest" description="Disordered" evidence="12">
    <location>
        <begin position="364"/>
        <end position="414"/>
    </location>
</feature>
<evidence type="ECO:0000256" key="12">
    <source>
        <dbReference type="SAM" id="MobiDB-lite"/>
    </source>
</evidence>
<feature type="binding site" evidence="8 10">
    <location>
        <position position="46"/>
    </location>
    <ligand>
        <name>ATP</name>
        <dbReference type="ChEBI" id="CHEBI:30616"/>
    </ligand>
</feature>
<dbReference type="AlphaFoldDB" id="A0AAU9IMM4"/>
<evidence type="ECO:0000256" key="2">
    <source>
        <dbReference type="ARBA" id="ARBA00022527"/>
    </source>
</evidence>
<dbReference type="FunFam" id="3.30.200.20:FF:000042">
    <property type="entry name" value="Aurora kinase A"/>
    <property type="match status" value="1"/>
</dbReference>
<feature type="binding site" evidence="8">
    <location>
        <begin position="144"/>
        <end position="145"/>
    </location>
    <ligand>
        <name>ATP</name>
        <dbReference type="ChEBI" id="CHEBI:30616"/>
    </ligand>
</feature>
<dbReference type="EMBL" id="CAJZBQ010000013">
    <property type="protein sequence ID" value="CAG9315021.1"/>
    <property type="molecule type" value="Genomic_DNA"/>
</dbReference>
<feature type="compositionally biased region" description="Polar residues" evidence="12">
    <location>
        <begin position="379"/>
        <end position="392"/>
    </location>
</feature>
<reference evidence="14" key="1">
    <citation type="submission" date="2021-09" db="EMBL/GenBank/DDBJ databases">
        <authorList>
            <consortium name="AG Swart"/>
            <person name="Singh M."/>
            <person name="Singh A."/>
            <person name="Seah K."/>
            <person name="Emmerich C."/>
        </authorList>
    </citation>
    <scope>NUCLEOTIDE SEQUENCE</scope>
    <source>
        <strain evidence="14">ATCC30299</strain>
    </source>
</reference>
<dbReference type="InterPro" id="IPR030616">
    <property type="entry name" value="Aur-like"/>
</dbReference>
<proteinExistence type="inferred from homology"/>
<protein>
    <recommendedName>
        <fullName evidence="11">Aurora kinase</fullName>
        <ecNumber evidence="11">2.7.11.1</ecNumber>
    </recommendedName>
</protein>
<comment type="caution">
    <text evidence="14">The sequence shown here is derived from an EMBL/GenBank/DDBJ whole genome shotgun (WGS) entry which is preliminary data.</text>
</comment>
<keyword evidence="5 11" id="KW-0418">Kinase</keyword>
<keyword evidence="2 11" id="KW-0723">Serine/threonine-protein kinase</keyword>
<evidence type="ECO:0000256" key="3">
    <source>
        <dbReference type="ARBA" id="ARBA00022679"/>
    </source>
</evidence>
<feature type="compositionally biased region" description="Polar residues" evidence="12">
    <location>
        <begin position="399"/>
        <end position="408"/>
    </location>
</feature>
<evidence type="ECO:0000313" key="15">
    <source>
        <dbReference type="Proteomes" id="UP001162131"/>
    </source>
</evidence>
<dbReference type="PROSITE" id="PS00108">
    <property type="entry name" value="PROTEIN_KINASE_ST"/>
    <property type="match status" value="1"/>
</dbReference>
<sequence length="556" mass="64425">MNPMPRPSLRDFKEVQDPNRRLLGKGSYGEVKLIQHIATGEYFALKQVNKEILKRQSSVMILLREINIHKTLKHPNIIQLYHHFENDRFVYLILSYASKGSLFRMVRQNNGLPEEKAWRYFTQTCIGLKYLHDRQIIHRDLKPENLLIDGNDNIKICDFGWCVQSSEERKTFCGTLDYMAPEMVLSQGHSYQIDLWAIGVLLYEMLHGCAPFRAIVDKEKCKQILEPRIEFGHHISEEAKDLIEKLIVTDPKERLPLNEVLRHPWVKKFAPQTELRLDQKVMHNEHQEGRIIEIEGLLCTIYYPESDITQYLSAPDVPFTVEILENNDMQHQNSMESEGLVSEDQVIQKLQNWILAPIKRKKKRQSTRLSKETLPMGDTTPNTPRPAQTIGHNSRKLSILSQSESTPSLLEKASRGSIRRSDNLFRICYMNDGEDPAGGLFNSPEDEKNIIKERYKKVAMASKTKKSKIHVAKIVDRKAQTIGSLDLKKILDKNDIDLSARTLRAKEEELFKLHRSIEGGNLNKFQDRKSLNVRPISKRKETTSWFSKVFGCVERT</sequence>
<evidence type="ECO:0000256" key="7">
    <source>
        <dbReference type="PIRSR" id="PIRSR630616-1"/>
    </source>
</evidence>
<dbReference type="SUPFAM" id="SSF56112">
    <property type="entry name" value="Protein kinase-like (PK-like)"/>
    <property type="match status" value="1"/>
</dbReference>
<evidence type="ECO:0000256" key="8">
    <source>
        <dbReference type="PIRSR" id="PIRSR630616-2"/>
    </source>
</evidence>
<dbReference type="GO" id="GO:0004674">
    <property type="term" value="F:protein serine/threonine kinase activity"/>
    <property type="evidence" value="ECO:0007669"/>
    <property type="project" value="UniProtKB-KW"/>
</dbReference>
<dbReference type="Gene3D" id="1.10.510.10">
    <property type="entry name" value="Transferase(Phosphotransferase) domain 1"/>
    <property type="match status" value="1"/>
</dbReference>
<dbReference type="PROSITE" id="PS00107">
    <property type="entry name" value="PROTEIN_KINASE_ATP"/>
    <property type="match status" value="1"/>
</dbReference>
<dbReference type="InterPro" id="IPR000719">
    <property type="entry name" value="Prot_kinase_dom"/>
</dbReference>
<feature type="domain" description="Protein kinase" evidence="13">
    <location>
        <begin position="17"/>
        <end position="266"/>
    </location>
</feature>
<dbReference type="InterPro" id="IPR011009">
    <property type="entry name" value="Kinase-like_dom_sf"/>
</dbReference>
<feature type="active site" description="Proton acceptor" evidence="7">
    <location>
        <position position="140"/>
    </location>
</feature>
<keyword evidence="4 8" id="KW-0547">Nucleotide-binding</keyword>
<evidence type="ECO:0000259" key="13">
    <source>
        <dbReference type="PROSITE" id="PS50011"/>
    </source>
</evidence>
<dbReference type="PROSITE" id="PS50011">
    <property type="entry name" value="PROTEIN_KINASE_DOM"/>
    <property type="match status" value="1"/>
</dbReference>
<dbReference type="Proteomes" id="UP001162131">
    <property type="component" value="Unassembled WGS sequence"/>
</dbReference>
<evidence type="ECO:0000256" key="11">
    <source>
        <dbReference type="RuleBase" id="RU367134"/>
    </source>
</evidence>
<dbReference type="CDD" id="cd14007">
    <property type="entry name" value="STKc_Aurora"/>
    <property type="match status" value="1"/>
</dbReference>
<comment type="catalytic activity">
    <reaction evidence="11">
        <text>L-seryl-[protein] + ATP = O-phospho-L-seryl-[protein] + ADP + H(+)</text>
        <dbReference type="Rhea" id="RHEA:17989"/>
        <dbReference type="Rhea" id="RHEA-COMP:9863"/>
        <dbReference type="Rhea" id="RHEA-COMP:11604"/>
        <dbReference type="ChEBI" id="CHEBI:15378"/>
        <dbReference type="ChEBI" id="CHEBI:29999"/>
        <dbReference type="ChEBI" id="CHEBI:30616"/>
        <dbReference type="ChEBI" id="CHEBI:83421"/>
        <dbReference type="ChEBI" id="CHEBI:456216"/>
        <dbReference type="EC" id="2.7.11.1"/>
    </reaction>
</comment>
<evidence type="ECO:0000256" key="6">
    <source>
        <dbReference type="ARBA" id="ARBA00022840"/>
    </source>
</evidence>
<evidence type="ECO:0000313" key="14">
    <source>
        <dbReference type="EMBL" id="CAG9315021.1"/>
    </source>
</evidence>
<keyword evidence="6 8" id="KW-0067">ATP-binding</keyword>
<evidence type="ECO:0000256" key="9">
    <source>
        <dbReference type="PIRSR" id="PIRSR630616-3"/>
    </source>
</evidence>
<evidence type="ECO:0000256" key="5">
    <source>
        <dbReference type="ARBA" id="ARBA00022777"/>
    </source>
</evidence>
<evidence type="ECO:0000256" key="4">
    <source>
        <dbReference type="ARBA" id="ARBA00022741"/>
    </source>
</evidence>
<dbReference type="EC" id="2.7.11.1" evidence="11"/>
<organism evidence="14 15">
    <name type="scientific">Blepharisma stoltei</name>
    <dbReference type="NCBI Taxonomy" id="1481888"/>
    <lineage>
        <taxon>Eukaryota</taxon>
        <taxon>Sar</taxon>
        <taxon>Alveolata</taxon>
        <taxon>Ciliophora</taxon>
        <taxon>Postciliodesmatophora</taxon>
        <taxon>Heterotrichea</taxon>
        <taxon>Heterotrichida</taxon>
        <taxon>Blepharismidae</taxon>
        <taxon>Blepharisma</taxon>
    </lineage>
</organism>
<feature type="binding site" evidence="8">
    <location>
        <position position="158"/>
    </location>
    <ligand>
        <name>ATP</name>
        <dbReference type="ChEBI" id="CHEBI:30616"/>
    </ligand>
</feature>
<name>A0AAU9IMM4_9CILI</name>
<dbReference type="InterPro" id="IPR008271">
    <property type="entry name" value="Ser/Thr_kinase_AS"/>
</dbReference>
<comment type="catalytic activity">
    <reaction evidence="11">
        <text>L-threonyl-[protein] + ATP = O-phospho-L-threonyl-[protein] + ADP + H(+)</text>
        <dbReference type="Rhea" id="RHEA:46608"/>
        <dbReference type="Rhea" id="RHEA-COMP:11060"/>
        <dbReference type="Rhea" id="RHEA-COMP:11605"/>
        <dbReference type="ChEBI" id="CHEBI:15378"/>
        <dbReference type="ChEBI" id="CHEBI:30013"/>
        <dbReference type="ChEBI" id="CHEBI:30616"/>
        <dbReference type="ChEBI" id="CHEBI:61977"/>
        <dbReference type="ChEBI" id="CHEBI:456216"/>
        <dbReference type="EC" id="2.7.11.1"/>
    </reaction>
</comment>
<dbReference type="InterPro" id="IPR017441">
    <property type="entry name" value="Protein_kinase_ATP_BS"/>
</dbReference>
<evidence type="ECO:0000256" key="1">
    <source>
        <dbReference type="ARBA" id="ARBA00011245"/>
    </source>
</evidence>
<dbReference type="PANTHER" id="PTHR24350">
    <property type="entry name" value="SERINE/THREONINE-PROTEIN KINASE IAL-RELATED"/>
    <property type="match status" value="1"/>
</dbReference>
<evidence type="ECO:0000256" key="10">
    <source>
        <dbReference type="PROSITE-ProRule" id="PRU10141"/>
    </source>
</evidence>
<comment type="similarity">
    <text evidence="11">Belongs to the protein kinase superfamily. Ser/Thr protein kinase family. Aurora subfamily.</text>
</comment>